<dbReference type="CDD" id="cd18118">
    <property type="entry name" value="ATP-synt_V_A-type_beta_N"/>
    <property type="match status" value="1"/>
</dbReference>
<dbReference type="InterPro" id="IPR055190">
    <property type="entry name" value="ATP-synt_VA_C"/>
</dbReference>
<dbReference type="Pfam" id="PF00006">
    <property type="entry name" value="ATP-synt_ab"/>
    <property type="match status" value="1"/>
</dbReference>
<dbReference type="InterPro" id="IPR022879">
    <property type="entry name" value="V-ATPase_su_B/beta"/>
</dbReference>
<dbReference type="InterPro" id="IPR004100">
    <property type="entry name" value="ATPase_F1/V1/A1_a/bsu_N"/>
</dbReference>
<protein>
    <recommendedName>
        <fullName evidence="8">A-type ATP synthase subunit B</fullName>
    </recommendedName>
</protein>
<dbReference type="GO" id="GO:0042777">
    <property type="term" value="P:proton motive force-driven plasma membrane ATP synthesis"/>
    <property type="evidence" value="ECO:0007669"/>
    <property type="project" value="UniProtKB-UniRule"/>
</dbReference>
<dbReference type="CDD" id="cd01135">
    <property type="entry name" value="V_A-ATPase_B"/>
    <property type="match status" value="1"/>
</dbReference>
<evidence type="ECO:0000259" key="9">
    <source>
        <dbReference type="Pfam" id="PF00006"/>
    </source>
</evidence>
<name>A0A8T3UU15_9ARCH</name>
<comment type="subunit">
    <text evidence="8">Has multiple subunits with at least A(3), B(3), C, D, E, F, H, I and proteolipid K(x).</text>
</comment>
<comment type="similarity">
    <text evidence="1 8">Belongs to the ATPase alpha/beta chains family.</text>
</comment>
<organism evidence="12 13">
    <name type="scientific">Candidatus Acidifodinimicrobium mancum</name>
    <dbReference type="NCBI Taxonomy" id="2898728"/>
    <lineage>
        <taxon>Archaea</taxon>
        <taxon>Candidatus Parvarchaeota</taxon>
        <taxon>Candidatus Acidifodinimicrobiaceae</taxon>
        <taxon>Candidatus Acidifodinimicrobium</taxon>
    </lineage>
</organism>
<keyword evidence="2 8" id="KW-0813">Transport</keyword>
<feature type="domain" description="ATPase F1/V1/A1 complex alpha/beta subunit nucleotide-binding" evidence="9">
    <location>
        <begin position="132"/>
        <end position="350"/>
    </location>
</feature>
<dbReference type="InterPro" id="IPR027417">
    <property type="entry name" value="P-loop_NTPase"/>
</dbReference>
<comment type="subcellular location">
    <subcellularLocation>
        <location evidence="8">Cell membrane</location>
        <topology evidence="8">Peripheral membrane protein</topology>
    </subcellularLocation>
</comment>
<evidence type="ECO:0000256" key="3">
    <source>
        <dbReference type="ARBA" id="ARBA00022475"/>
    </source>
</evidence>
<dbReference type="GO" id="GO:0046933">
    <property type="term" value="F:proton-transporting ATP synthase activity, rotational mechanism"/>
    <property type="evidence" value="ECO:0007669"/>
    <property type="project" value="UniProtKB-UniRule"/>
</dbReference>
<comment type="function">
    <text evidence="8">Component of the A-type ATP synthase that produces ATP from ADP in the presence of a proton gradient across the membrane. The B chain is a regulatory subunit.</text>
</comment>
<gene>
    <name evidence="8" type="primary">atpB</name>
    <name evidence="12" type="ORF">IHE50_00410</name>
</gene>
<dbReference type="CDD" id="cd18112">
    <property type="entry name" value="ATP-synt_V_A-type_beta_C"/>
    <property type="match status" value="1"/>
</dbReference>
<feature type="domain" description="ATP synthase A/B type C-terminal" evidence="11">
    <location>
        <begin position="356"/>
        <end position="454"/>
    </location>
</feature>
<dbReference type="SUPFAM" id="SSF47917">
    <property type="entry name" value="C-terminal domain of alpha and beta subunits of F1 ATP synthase"/>
    <property type="match status" value="1"/>
</dbReference>
<keyword evidence="4 8" id="KW-0375">Hydrogen ion transport</keyword>
<keyword evidence="5 8" id="KW-0406">Ion transport</keyword>
<dbReference type="GO" id="GO:0005886">
    <property type="term" value="C:plasma membrane"/>
    <property type="evidence" value="ECO:0007669"/>
    <property type="project" value="UniProtKB-SubCell"/>
</dbReference>
<feature type="domain" description="ATPase F1/V1/A1 complex alpha/beta subunit N-terminal" evidence="10">
    <location>
        <begin position="11"/>
        <end position="75"/>
    </location>
</feature>
<evidence type="ECO:0000256" key="4">
    <source>
        <dbReference type="ARBA" id="ARBA00022781"/>
    </source>
</evidence>
<dbReference type="EMBL" id="JADFAQ010000012">
    <property type="protein sequence ID" value="MBE5727869.1"/>
    <property type="molecule type" value="Genomic_DNA"/>
</dbReference>
<evidence type="ECO:0000256" key="2">
    <source>
        <dbReference type="ARBA" id="ARBA00022448"/>
    </source>
</evidence>
<dbReference type="InterPro" id="IPR000194">
    <property type="entry name" value="ATPase_F1/V1/A1_a/bsu_nucl-bd"/>
</dbReference>
<dbReference type="PANTHER" id="PTHR43389">
    <property type="entry name" value="V-TYPE PROTON ATPASE SUBUNIT B"/>
    <property type="match status" value="1"/>
</dbReference>
<evidence type="ECO:0000256" key="7">
    <source>
        <dbReference type="ARBA" id="ARBA00023310"/>
    </source>
</evidence>
<dbReference type="Pfam" id="PF22919">
    <property type="entry name" value="ATP-synt_VA_C"/>
    <property type="match status" value="1"/>
</dbReference>
<evidence type="ECO:0000256" key="5">
    <source>
        <dbReference type="ARBA" id="ARBA00023065"/>
    </source>
</evidence>
<accession>A0A8T3UU15</accession>
<evidence type="ECO:0000313" key="12">
    <source>
        <dbReference type="EMBL" id="MBE5727869.1"/>
    </source>
</evidence>
<evidence type="ECO:0000256" key="1">
    <source>
        <dbReference type="ARBA" id="ARBA00008936"/>
    </source>
</evidence>
<dbReference type="PANTHER" id="PTHR43389:SF4">
    <property type="entry name" value="V-TYPE PROTON ATPASE SUBUNIT B"/>
    <property type="match status" value="1"/>
</dbReference>
<dbReference type="HAMAP" id="MF_00310">
    <property type="entry name" value="ATP_synth_B_arch"/>
    <property type="match status" value="1"/>
</dbReference>
<sequence>MSDISYKTTRRVTGALLFVENLEVAQYNELVEITFPDGGTVSGQVLDTSKDVTIIEPFTETSGLDITNTKIRLTGSPAKLQVSEKMLGRVFDGLGRPRDGGIPVYSDNKLDINGSPINPYARERPSEFISTGISAIDGMNSLIKGQKLPIFSGAGMPHLKIATQIIKQARTNSNKGNFYVVFGGIGISSEDANFFINEVGTSKARERTIMFINLASEPSLERLTLPRVAITAAEFLAFQNGADVLVILADMTNYAEALREISSARDEIPGRRGYPGYMYTDFASIFERAGRVKGKEGSITQIPILTMPLDDITHPIPDLTGYITEGQIVLNRGLMRENVYPNIDVLLSLSRLMDNGVGEGMTREDHKQLSNQLYAAYAQGKDLRNLAKIIGEDALSDEDKTYLKFADEFETKFINQDYSEDRDIKRTLDLGWELLSMLDKKDMKRISEDNIKKYGKWKT</sequence>
<proteinExistence type="inferred from homology"/>
<keyword evidence="6 8" id="KW-0472">Membrane</keyword>
<evidence type="ECO:0000313" key="13">
    <source>
        <dbReference type="Proteomes" id="UP000763484"/>
    </source>
</evidence>
<dbReference type="SUPFAM" id="SSF52540">
    <property type="entry name" value="P-loop containing nucleoside triphosphate hydrolases"/>
    <property type="match status" value="1"/>
</dbReference>
<dbReference type="AlphaFoldDB" id="A0A8T3UU15"/>
<dbReference type="Proteomes" id="UP000763484">
    <property type="component" value="Unassembled WGS sequence"/>
</dbReference>
<keyword evidence="3 8" id="KW-1003">Cell membrane</keyword>
<evidence type="ECO:0000259" key="10">
    <source>
        <dbReference type="Pfam" id="PF02874"/>
    </source>
</evidence>
<evidence type="ECO:0000259" key="11">
    <source>
        <dbReference type="Pfam" id="PF22919"/>
    </source>
</evidence>
<keyword evidence="7 8" id="KW-0066">ATP synthesis</keyword>
<comment type="caution">
    <text evidence="12">The sequence shown here is derived from an EMBL/GenBank/DDBJ whole genome shotgun (WGS) entry which is preliminary data.</text>
</comment>
<evidence type="ECO:0000256" key="8">
    <source>
        <dbReference type="HAMAP-Rule" id="MF_00310"/>
    </source>
</evidence>
<dbReference type="Pfam" id="PF02874">
    <property type="entry name" value="ATP-synt_ab_N"/>
    <property type="match status" value="1"/>
</dbReference>
<dbReference type="Gene3D" id="3.40.50.12240">
    <property type="match status" value="1"/>
</dbReference>
<dbReference type="NCBIfam" id="NF003235">
    <property type="entry name" value="PRK04196.1"/>
    <property type="match status" value="1"/>
</dbReference>
<dbReference type="GO" id="GO:0005524">
    <property type="term" value="F:ATP binding"/>
    <property type="evidence" value="ECO:0007669"/>
    <property type="project" value="UniProtKB-UniRule"/>
</dbReference>
<reference evidence="12 13" key="1">
    <citation type="submission" date="2020-09" db="EMBL/GenBank/DDBJ databases">
        <title>Genomic characterization of a novel Parvarchaeota family in acid mine drainage sediments.</title>
        <authorList>
            <person name="Luo Z.-H."/>
        </authorList>
    </citation>
    <scope>NUCLEOTIDE SEQUENCE [LARGE SCALE GENOMIC DNA]</scope>
    <source>
        <strain evidence="12">TL1-5_bins.178</strain>
    </source>
</reference>
<evidence type="ECO:0000256" key="6">
    <source>
        <dbReference type="ARBA" id="ARBA00023136"/>
    </source>
</evidence>